<dbReference type="EMBL" id="AP024488">
    <property type="protein sequence ID" value="BCS95594.1"/>
    <property type="molecule type" value="Genomic_DNA"/>
</dbReference>
<dbReference type="SUPFAM" id="SSF53448">
    <property type="entry name" value="Nucleotide-diphospho-sugar transferases"/>
    <property type="match status" value="1"/>
</dbReference>
<evidence type="ECO:0000256" key="1">
    <source>
        <dbReference type="ARBA" id="ARBA00038494"/>
    </source>
</evidence>
<feature type="domain" description="Glycosyltransferase 2-like" evidence="2">
    <location>
        <begin position="9"/>
        <end position="105"/>
    </location>
</feature>
<name>A0ABM7PE81_9BACT</name>
<protein>
    <submittedName>
        <fullName evidence="3">Glycosyl transferase</fullName>
    </submittedName>
</protein>
<dbReference type="PANTHER" id="PTHR43630:SF2">
    <property type="entry name" value="GLYCOSYLTRANSFERASE"/>
    <property type="match status" value="1"/>
</dbReference>
<accession>A0ABM7PE81</accession>
<dbReference type="InterPro" id="IPR001173">
    <property type="entry name" value="Glyco_trans_2-like"/>
</dbReference>
<dbReference type="RefSeq" id="WP_236891844.1">
    <property type="nucleotide sequence ID" value="NZ_AP024488.1"/>
</dbReference>
<keyword evidence="4" id="KW-1185">Reference proteome</keyword>
<dbReference type="Gene3D" id="3.90.550.10">
    <property type="entry name" value="Spore Coat Polysaccharide Biosynthesis Protein SpsA, Chain A"/>
    <property type="match status" value="1"/>
</dbReference>
<dbReference type="Pfam" id="PF00535">
    <property type="entry name" value="Glycos_transf_2"/>
    <property type="match status" value="1"/>
</dbReference>
<organism evidence="3 4">
    <name type="scientific">Desulfoluna limicola</name>
    <dbReference type="NCBI Taxonomy" id="2810562"/>
    <lineage>
        <taxon>Bacteria</taxon>
        <taxon>Pseudomonadati</taxon>
        <taxon>Thermodesulfobacteriota</taxon>
        <taxon>Desulfobacteria</taxon>
        <taxon>Desulfobacterales</taxon>
        <taxon>Desulfolunaceae</taxon>
        <taxon>Desulfoluna</taxon>
    </lineage>
</organism>
<dbReference type="Proteomes" id="UP001320148">
    <property type="component" value="Chromosome"/>
</dbReference>
<evidence type="ECO:0000259" key="2">
    <source>
        <dbReference type="Pfam" id="PF00535"/>
    </source>
</evidence>
<reference evidence="3 4" key="1">
    <citation type="submission" date="2021-02" db="EMBL/GenBank/DDBJ databases">
        <title>Complete genome of Desulfoluna sp. strain ASN36.</title>
        <authorList>
            <person name="Takahashi A."/>
            <person name="Kojima H."/>
            <person name="Fukui M."/>
        </authorList>
    </citation>
    <scope>NUCLEOTIDE SEQUENCE [LARGE SCALE GENOMIC DNA]</scope>
    <source>
        <strain evidence="3 4">ASN36</strain>
    </source>
</reference>
<dbReference type="PANTHER" id="PTHR43630">
    <property type="entry name" value="POLY-BETA-1,6-N-ACETYL-D-GLUCOSAMINE SYNTHASE"/>
    <property type="match status" value="1"/>
</dbReference>
<proteinExistence type="inferred from homology"/>
<dbReference type="CDD" id="cd02511">
    <property type="entry name" value="Beta4Glucosyltransferase"/>
    <property type="match status" value="1"/>
</dbReference>
<dbReference type="GO" id="GO:0016740">
    <property type="term" value="F:transferase activity"/>
    <property type="evidence" value="ECO:0007669"/>
    <property type="project" value="UniProtKB-KW"/>
</dbReference>
<sequence length="303" mass="36116">MGRINIGLTVIIITYNESKHIRRCLESVQDIANDVFVVDSFSTDDTEAICRDMGGQVLKNNFVNHATQFNWALQNCPIETKWVMRLDADEYLLPELVDELRNKLPILRPNISGLYMKRRVHFSGKWIRYGAYYPTWLLRVWRHGDAVCEQRWMDEHIKLLRGESLHLKNDFVDDNLHGLTNWVSKHNGYASREAIDLMNMTEQFLDQDEVPMRLFGSQEERKRWLKYRYVQFPLFLRPFIYFFYRYFIKLGFLDGKEGLVWHFLQGFWYRFLVDAKLMELRRDMQLNGSNPQSAIKNVLGIEV</sequence>
<keyword evidence="3" id="KW-0808">Transferase</keyword>
<evidence type="ECO:0000313" key="3">
    <source>
        <dbReference type="EMBL" id="BCS95594.1"/>
    </source>
</evidence>
<dbReference type="InterPro" id="IPR029044">
    <property type="entry name" value="Nucleotide-diphossugar_trans"/>
</dbReference>
<gene>
    <name evidence="3" type="ORF">DSLASN_12260</name>
</gene>
<evidence type="ECO:0000313" key="4">
    <source>
        <dbReference type="Proteomes" id="UP001320148"/>
    </source>
</evidence>
<comment type="similarity">
    <text evidence="1">Belongs to the glycosyltransferase 2 family. WaaE/KdtX subfamily.</text>
</comment>